<feature type="transmembrane region" description="Helical" evidence="1">
    <location>
        <begin position="152"/>
        <end position="171"/>
    </location>
</feature>
<name>A0A160THH5_9ZZZZ</name>
<feature type="transmembrane region" description="Helical" evidence="1">
    <location>
        <begin position="52"/>
        <end position="72"/>
    </location>
</feature>
<dbReference type="EMBL" id="CZQE01000142">
    <property type="protein sequence ID" value="CUS44370.1"/>
    <property type="molecule type" value="Genomic_DNA"/>
</dbReference>
<proteinExistence type="predicted"/>
<gene>
    <name evidence="2" type="ORF">MGWOODY_Smn316</name>
</gene>
<sequence>MATIAGGFGRDAVVRDRGFFLIMALVIAATTVAGFALQFVAGRSSLASPWWVHVHGITFMGWLVIYVAQNLLVYRNDIALHRRLGRFAAGYVGWMMLVGLSVNTLAAINHRIPPFFETNVFLVMDWLTVLVFAGLTWAGVRMRHRTDWHRRLMLCGAILIMTPGAGRLLPLPLLGTWIIWSIWLIMLVYVGVAVTYDLVTRGKVHPAYFWGFGAITLATALMRPLAFTPPMLAITAALTG</sequence>
<evidence type="ECO:0000256" key="1">
    <source>
        <dbReference type="SAM" id="Phobius"/>
    </source>
</evidence>
<feature type="transmembrane region" description="Helical" evidence="1">
    <location>
        <begin position="177"/>
        <end position="196"/>
    </location>
</feature>
<keyword evidence="1" id="KW-1133">Transmembrane helix</keyword>
<reference evidence="2" key="1">
    <citation type="submission" date="2015-10" db="EMBL/GenBank/DDBJ databases">
        <authorList>
            <person name="Gilbert D.G."/>
        </authorList>
    </citation>
    <scope>NUCLEOTIDE SEQUENCE</scope>
</reference>
<accession>A0A160THH5</accession>
<organism evidence="2">
    <name type="scientific">hydrothermal vent metagenome</name>
    <dbReference type="NCBI Taxonomy" id="652676"/>
    <lineage>
        <taxon>unclassified sequences</taxon>
        <taxon>metagenomes</taxon>
        <taxon>ecological metagenomes</taxon>
    </lineage>
</organism>
<keyword evidence="1" id="KW-0812">Transmembrane</keyword>
<dbReference type="AlphaFoldDB" id="A0A160THH5"/>
<feature type="transmembrane region" description="Helical" evidence="1">
    <location>
        <begin position="208"/>
        <end position="226"/>
    </location>
</feature>
<protein>
    <submittedName>
        <fullName evidence="2">Uncharacterized protein</fullName>
    </submittedName>
</protein>
<feature type="transmembrane region" description="Helical" evidence="1">
    <location>
        <begin position="120"/>
        <end position="140"/>
    </location>
</feature>
<evidence type="ECO:0000313" key="2">
    <source>
        <dbReference type="EMBL" id="CUS44370.1"/>
    </source>
</evidence>
<feature type="transmembrane region" description="Helical" evidence="1">
    <location>
        <begin position="19"/>
        <end position="40"/>
    </location>
</feature>
<keyword evidence="1" id="KW-0472">Membrane</keyword>
<feature type="transmembrane region" description="Helical" evidence="1">
    <location>
        <begin position="84"/>
        <end position="108"/>
    </location>
</feature>